<accession>A0ABT6XYX1</accession>
<dbReference type="PANTHER" id="PTHR23131">
    <property type="entry name" value="ENDORIBONUCLEASE LACTB2"/>
    <property type="match status" value="1"/>
</dbReference>
<dbReference type="Pfam" id="PF00753">
    <property type="entry name" value="Lactamase_B"/>
    <property type="match status" value="1"/>
</dbReference>
<dbReference type="PANTHER" id="PTHR23131:SF4">
    <property type="entry name" value="METALLO-BETA-LACTAMASE SUPERFAMILY POTEIN"/>
    <property type="match status" value="1"/>
</dbReference>
<organism evidence="2 3">
    <name type="scientific">Alicyclobacillus sendaiensis PA2</name>
    <dbReference type="NCBI Taxonomy" id="3029425"/>
    <lineage>
        <taxon>Bacteria</taxon>
        <taxon>Bacillati</taxon>
        <taxon>Bacillota</taxon>
        <taxon>Bacilli</taxon>
        <taxon>Bacillales</taxon>
        <taxon>Alicyclobacillaceae</taxon>
        <taxon>Alicyclobacillus</taxon>
    </lineage>
</organism>
<dbReference type="RefSeq" id="WP_283203762.1">
    <property type="nucleotide sequence ID" value="NZ_JASGCB010000012.1"/>
</dbReference>
<feature type="domain" description="Metallo-beta-lactamase" evidence="1">
    <location>
        <begin position="20"/>
        <end position="229"/>
    </location>
</feature>
<gene>
    <name evidence="2" type="ORF">QID03_08740</name>
</gene>
<name>A0ABT6XYX1_ALISE</name>
<dbReference type="SUPFAM" id="SSF56281">
    <property type="entry name" value="Metallo-hydrolase/oxidoreductase"/>
    <property type="match status" value="1"/>
</dbReference>
<dbReference type="InterPro" id="IPR050662">
    <property type="entry name" value="Sec-metab_biosynth-thioest"/>
</dbReference>
<reference evidence="2 3" key="1">
    <citation type="submission" date="2023-04" db="EMBL/GenBank/DDBJ databases">
        <title>A. sendaiensis sub sp. chiapanensis a novel subspecie with specific adaptation in bacterial cell wall isolated from an active volcano.</title>
        <authorList>
            <person name="Alvarez Gutierrez P.E."/>
            <person name="Ortiz Cortes L.Y."/>
        </authorList>
    </citation>
    <scope>NUCLEOTIDE SEQUENCE [LARGE SCALE GENOMIC DNA]</scope>
    <source>
        <strain evidence="2 3">PA2</strain>
    </source>
</reference>
<protein>
    <submittedName>
        <fullName evidence="2">MBL fold metallo-hydrolase</fullName>
    </submittedName>
</protein>
<proteinExistence type="predicted"/>
<sequence>MAMQTGIERVRIETPYPEDHVNAYLILGDPLTLVDSGLPFPKSLAQLEDGLARHGVRFADIEQIVVTHMHLDHIGGVSAVQRASGARIVVSEAARRIVELGEEEHRRFDAFYAAFAREAGSDVRWESRIWMQKYDWRDVVYVRDGDVVRAGGRDWWVMYVPGHSRTDIILVDPAGHAIAGDHLLPTISANAFVEPPVDPSAPRPKPLLDYRASMERTRALNLSWVYPGHGDSFADHRALIDRRFAEHEARCAQIREALAEGATTVAEITRRLFPKLEGPVVMLGLSEVQGHLDLMENRGEVISAMDGEVRRWMRVTASAR</sequence>
<dbReference type="Gene3D" id="3.60.15.10">
    <property type="entry name" value="Ribonuclease Z/Hydroxyacylglutathione hydrolase-like"/>
    <property type="match status" value="1"/>
</dbReference>
<dbReference type="SMART" id="SM00849">
    <property type="entry name" value="Lactamase_B"/>
    <property type="match status" value="1"/>
</dbReference>
<evidence type="ECO:0000313" key="2">
    <source>
        <dbReference type="EMBL" id="MDI9260278.1"/>
    </source>
</evidence>
<keyword evidence="3" id="KW-1185">Reference proteome</keyword>
<evidence type="ECO:0000259" key="1">
    <source>
        <dbReference type="SMART" id="SM00849"/>
    </source>
</evidence>
<comment type="caution">
    <text evidence="2">The sequence shown here is derived from an EMBL/GenBank/DDBJ whole genome shotgun (WGS) entry which is preliminary data.</text>
</comment>
<evidence type="ECO:0000313" key="3">
    <source>
        <dbReference type="Proteomes" id="UP001529245"/>
    </source>
</evidence>
<dbReference type="InterPro" id="IPR001279">
    <property type="entry name" value="Metallo-B-lactamas"/>
</dbReference>
<dbReference type="Proteomes" id="UP001529245">
    <property type="component" value="Unassembled WGS sequence"/>
</dbReference>
<dbReference type="EMBL" id="JASGCB010000012">
    <property type="protein sequence ID" value="MDI9260278.1"/>
    <property type="molecule type" value="Genomic_DNA"/>
</dbReference>
<dbReference type="InterPro" id="IPR036866">
    <property type="entry name" value="RibonucZ/Hydroxyglut_hydro"/>
</dbReference>